<accession>A0A919Q6W2</accession>
<evidence type="ECO:0000256" key="1">
    <source>
        <dbReference type="SAM" id="SignalP"/>
    </source>
</evidence>
<dbReference type="EMBL" id="BONR01000004">
    <property type="protein sequence ID" value="GIG55293.1"/>
    <property type="molecule type" value="Genomic_DNA"/>
</dbReference>
<feature type="domain" description="DUF8094" evidence="2">
    <location>
        <begin position="40"/>
        <end position="310"/>
    </location>
</feature>
<dbReference type="PROSITE" id="PS51257">
    <property type="entry name" value="PROKAR_LIPOPROTEIN"/>
    <property type="match status" value="1"/>
</dbReference>
<proteinExistence type="predicted"/>
<evidence type="ECO:0000259" key="2">
    <source>
        <dbReference type="Pfam" id="PF26366"/>
    </source>
</evidence>
<feature type="signal peptide" evidence="1">
    <location>
        <begin position="1"/>
        <end position="20"/>
    </location>
</feature>
<sequence>MTTRVPQLAAVASLAALALAGCVSDVPAPVTSAPPLEASGALLDEQSARIIDQTMAELAAADSAEDTEALTDRVGGDVVTLRGVEYTLAAEEDGPAPTVLPAEMQAVYVSAAEEWPRTMATVSEQPSEDETPVVMLWVQEDVDTDYQLRHWAHMIPGATLPAMPGATTGAAQLALDADAVSPAPQEAIEAYAELLRAGPDSDLDATFAPDTYRERLFAARDTLTEAANEADGEYVETIQPDLEASYAMATADGGALVFAPLTISSTFTVEDATVSIDEADEPLLEGELDDTVKHRYLDYLVIYVPGSGETDALPAVVAAEHTLIKVSD</sequence>
<protein>
    <recommendedName>
        <fullName evidence="2">DUF8094 domain-containing protein</fullName>
    </recommendedName>
</protein>
<dbReference type="AlphaFoldDB" id="A0A919Q6W2"/>
<gene>
    <name evidence="3" type="ORF">Dac01nite_20450</name>
</gene>
<organism evidence="3 4">
    <name type="scientific">Demequina activiva</name>
    <dbReference type="NCBI Taxonomy" id="1582364"/>
    <lineage>
        <taxon>Bacteria</taxon>
        <taxon>Bacillati</taxon>
        <taxon>Actinomycetota</taxon>
        <taxon>Actinomycetes</taxon>
        <taxon>Micrococcales</taxon>
        <taxon>Demequinaceae</taxon>
        <taxon>Demequina</taxon>
    </lineage>
</organism>
<name>A0A919Q6W2_9MICO</name>
<comment type="caution">
    <text evidence="3">The sequence shown here is derived from an EMBL/GenBank/DDBJ whole genome shotgun (WGS) entry which is preliminary data.</text>
</comment>
<dbReference type="InterPro" id="IPR058407">
    <property type="entry name" value="DUF8094"/>
</dbReference>
<evidence type="ECO:0000313" key="3">
    <source>
        <dbReference type="EMBL" id="GIG55293.1"/>
    </source>
</evidence>
<keyword evidence="4" id="KW-1185">Reference proteome</keyword>
<evidence type="ECO:0000313" key="4">
    <source>
        <dbReference type="Proteomes" id="UP000652354"/>
    </source>
</evidence>
<keyword evidence="1" id="KW-0732">Signal</keyword>
<reference evidence="3" key="1">
    <citation type="submission" date="2021-01" db="EMBL/GenBank/DDBJ databases">
        <title>Whole genome shotgun sequence of Demequina activiva NBRC 110675.</title>
        <authorList>
            <person name="Komaki H."/>
            <person name="Tamura T."/>
        </authorList>
    </citation>
    <scope>NUCLEOTIDE SEQUENCE</scope>
    <source>
        <strain evidence="3">NBRC 110675</strain>
    </source>
</reference>
<dbReference type="Proteomes" id="UP000652354">
    <property type="component" value="Unassembled WGS sequence"/>
</dbReference>
<dbReference type="Pfam" id="PF26366">
    <property type="entry name" value="DUF8094"/>
    <property type="match status" value="1"/>
</dbReference>
<feature type="chain" id="PRO_5039058102" description="DUF8094 domain-containing protein" evidence="1">
    <location>
        <begin position="21"/>
        <end position="328"/>
    </location>
</feature>
<dbReference type="RefSeq" id="WP_203656625.1">
    <property type="nucleotide sequence ID" value="NZ_BONR01000004.1"/>
</dbReference>